<name>A0ABN8A9U7_9BACI</name>
<dbReference type="EMBL" id="CAKJTJ010000005">
    <property type="protein sequence ID" value="CAG9620646.1"/>
    <property type="molecule type" value="Genomic_DNA"/>
</dbReference>
<feature type="transmembrane region" description="Helical" evidence="1">
    <location>
        <begin position="7"/>
        <end position="26"/>
    </location>
</feature>
<dbReference type="PANTHER" id="PTHR38457:SF1">
    <property type="entry name" value="REGULATOR ABRB-RELATED"/>
    <property type="match status" value="1"/>
</dbReference>
<feature type="transmembrane region" description="Helical" evidence="1">
    <location>
        <begin position="60"/>
        <end position="79"/>
    </location>
</feature>
<dbReference type="NCBIfam" id="TIGR03082">
    <property type="entry name" value="Gneg_AbrB_dup"/>
    <property type="match status" value="2"/>
</dbReference>
<feature type="transmembrane region" description="Helical" evidence="1">
    <location>
        <begin position="184"/>
        <end position="201"/>
    </location>
</feature>
<feature type="transmembrane region" description="Helical" evidence="1">
    <location>
        <begin position="85"/>
        <end position="106"/>
    </location>
</feature>
<evidence type="ECO:0000313" key="2">
    <source>
        <dbReference type="EMBL" id="CAG9620646.1"/>
    </source>
</evidence>
<dbReference type="PANTHER" id="PTHR38457">
    <property type="entry name" value="REGULATOR ABRB-RELATED"/>
    <property type="match status" value="1"/>
</dbReference>
<dbReference type="Pfam" id="PF05145">
    <property type="entry name" value="AbrB"/>
    <property type="match status" value="1"/>
</dbReference>
<evidence type="ECO:0000313" key="3">
    <source>
        <dbReference type="Proteomes" id="UP000789833"/>
    </source>
</evidence>
<feature type="transmembrane region" description="Helical" evidence="1">
    <location>
        <begin position="264"/>
        <end position="287"/>
    </location>
</feature>
<organism evidence="2 3">
    <name type="scientific">Sutcliffiella rhizosphaerae</name>
    <dbReference type="NCBI Taxonomy" id="2880967"/>
    <lineage>
        <taxon>Bacteria</taxon>
        <taxon>Bacillati</taxon>
        <taxon>Bacillota</taxon>
        <taxon>Bacilli</taxon>
        <taxon>Bacillales</taxon>
        <taxon>Bacillaceae</taxon>
        <taxon>Sutcliffiella</taxon>
    </lineage>
</organism>
<dbReference type="InterPro" id="IPR007820">
    <property type="entry name" value="AbrB_fam"/>
</dbReference>
<keyword evidence="1" id="KW-0812">Transmembrane</keyword>
<feature type="transmembrane region" description="Helical" evidence="1">
    <location>
        <begin position="208"/>
        <end position="225"/>
    </location>
</feature>
<dbReference type="Proteomes" id="UP000789833">
    <property type="component" value="Unassembled WGS sequence"/>
</dbReference>
<dbReference type="InterPro" id="IPR017516">
    <property type="entry name" value="AbrB_dup"/>
</dbReference>
<keyword evidence="1" id="KW-1133">Transmembrane helix</keyword>
<protein>
    <recommendedName>
        <fullName evidence="4">AbrB family transcriptional regulator</fullName>
    </recommendedName>
</protein>
<reference evidence="2 3" key="1">
    <citation type="submission" date="2021-10" db="EMBL/GenBank/DDBJ databases">
        <authorList>
            <person name="Criscuolo A."/>
        </authorList>
    </citation>
    <scope>NUCLEOTIDE SEQUENCE [LARGE SCALE GENOMIC DNA]</scope>
    <source>
        <strain evidence="3">CIP 111883</strain>
    </source>
</reference>
<accession>A0ABN8A9U7</accession>
<evidence type="ECO:0000256" key="1">
    <source>
        <dbReference type="SAM" id="Phobius"/>
    </source>
</evidence>
<proteinExistence type="predicted"/>
<feature type="transmembrane region" description="Helical" evidence="1">
    <location>
        <begin position="142"/>
        <end position="164"/>
    </location>
</feature>
<keyword evidence="1" id="KW-0472">Membrane</keyword>
<dbReference type="RefSeq" id="WP_230500558.1">
    <property type="nucleotide sequence ID" value="NZ_CAKJTJ010000005.1"/>
</dbReference>
<feature type="transmembrane region" description="Helical" evidence="1">
    <location>
        <begin position="231"/>
        <end position="252"/>
    </location>
</feature>
<comment type="caution">
    <text evidence="2">The sequence shown here is derived from an EMBL/GenBank/DDBJ whole genome shotgun (WGS) entry which is preliminary data.</text>
</comment>
<sequence length="353" mass="38904">MRNIPFLLLVEAYILGTLGGAIFYFFNLPLPWVLGSLTFIMFYQGFFKRSIYCPEPLRQSGFLILGLFFGLYFTKQTLLTVGPYLLPYVLATILLILVSIINSILVTKWISVDKITSVFGSIPGGLSEMVIASESLNAKSSLVIIFQTVRLLTVLFFVPFFVLHTFTNTEGAGNPSTLAITFNIWNWEYLWFFIPVLFGVLLRKKIPAGIIIVPLIVTALMNIFLVELPSLPSLCMIFAQITVGIGMGKSIAFSDLKLGGKYCFVYFGLTLALIFVSFGLGVALATFTSLDLPTAILSVAPGGLIEMVLTATSVGGDPAVVSSLQLIRLLFIITVVPPLLKWYFSRNIQEKTV</sequence>
<feature type="transmembrane region" description="Helical" evidence="1">
    <location>
        <begin position="326"/>
        <end position="344"/>
    </location>
</feature>
<keyword evidence="3" id="KW-1185">Reference proteome</keyword>
<gene>
    <name evidence="2" type="ORF">BACCIP111883_01415</name>
</gene>
<evidence type="ECO:0008006" key="4">
    <source>
        <dbReference type="Google" id="ProtNLM"/>
    </source>
</evidence>
<feature type="transmembrane region" description="Helical" evidence="1">
    <location>
        <begin position="32"/>
        <end position="48"/>
    </location>
</feature>
<dbReference type="PIRSF" id="PIRSF038991">
    <property type="entry name" value="Protein_AbrB"/>
    <property type="match status" value="1"/>
</dbReference>